<keyword evidence="2" id="KW-1185">Reference proteome</keyword>
<evidence type="ECO:0000313" key="2">
    <source>
        <dbReference type="Proteomes" id="UP000694428"/>
    </source>
</evidence>
<reference evidence="1" key="1">
    <citation type="submission" date="2025-05" db="UniProtKB">
        <authorList>
            <consortium name="Ensembl"/>
        </authorList>
    </citation>
    <scope>IDENTIFICATION</scope>
</reference>
<organism evidence="1 2">
    <name type="scientific">Pavo cristatus</name>
    <name type="common">Indian peafowl</name>
    <name type="synonym">Blue peafowl</name>
    <dbReference type="NCBI Taxonomy" id="9049"/>
    <lineage>
        <taxon>Eukaryota</taxon>
        <taxon>Metazoa</taxon>
        <taxon>Chordata</taxon>
        <taxon>Craniata</taxon>
        <taxon>Vertebrata</taxon>
        <taxon>Euteleostomi</taxon>
        <taxon>Archelosauria</taxon>
        <taxon>Archosauria</taxon>
        <taxon>Dinosauria</taxon>
        <taxon>Saurischia</taxon>
        <taxon>Theropoda</taxon>
        <taxon>Coelurosauria</taxon>
        <taxon>Aves</taxon>
        <taxon>Neognathae</taxon>
        <taxon>Galloanserae</taxon>
        <taxon>Galliformes</taxon>
        <taxon>Phasianidae</taxon>
        <taxon>Phasianinae</taxon>
        <taxon>Pavo</taxon>
    </lineage>
</organism>
<protein>
    <submittedName>
        <fullName evidence="1">Uncharacterized protein</fullName>
    </submittedName>
</protein>
<accession>A0A8C9LC37</accession>
<name>A0A8C9LC37_PAVCR</name>
<dbReference type="Ensembl" id="ENSPSTT00000018301.1">
    <property type="protein sequence ID" value="ENSPSTP00000017458.1"/>
    <property type="gene ID" value="ENSPSTG00000012482.1"/>
</dbReference>
<dbReference type="Proteomes" id="UP000694428">
    <property type="component" value="Unplaced"/>
</dbReference>
<dbReference type="AlphaFoldDB" id="A0A8C9LC37"/>
<sequence>MTALQLKELSQSGLYRRRRDRPDSVGLPGRATCSHVKLPGKDSCVNANRSIGGEEALPMPQCLFFGFIFRLFFIVDICASQWRSV</sequence>
<proteinExistence type="predicted"/>
<dbReference type="Ensembl" id="ENSPSTT00000023314.1">
    <property type="protein sequence ID" value="ENSPSTP00000022204.1"/>
    <property type="gene ID" value="ENSPSTG00000016266.1"/>
</dbReference>
<evidence type="ECO:0000313" key="1">
    <source>
        <dbReference type="Ensembl" id="ENSPSTP00000017458.1"/>
    </source>
</evidence>